<dbReference type="RefSeq" id="WP_112333367.1">
    <property type="nucleotide sequence ID" value="NZ_QLYR01000009.1"/>
</dbReference>
<dbReference type="EMBL" id="QLYR01000009">
    <property type="protein sequence ID" value="RAQ22802.1"/>
    <property type="molecule type" value="Genomic_DNA"/>
</dbReference>
<proteinExistence type="predicted"/>
<dbReference type="Pfam" id="PF01902">
    <property type="entry name" value="Diphthami_syn_2"/>
    <property type="match status" value="1"/>
</dbReference>
<keyword evidence="3" id="KW-1185">Reference proteome</keyword>
<comment type="caution">
    <text evidence="2">The sequence shown here is derived from an EMBL/GenBank/DDBJ whole genome shotgun (WGS) entry which is preliminary data.</text>
</comment>
<dbReference type="InterPro" id="IPR002761">
    <property type="entry name" value="Diphthami_syn_dom"/>
</dbReference>
<keyword evidence="2" id="KW-0436">Ligase</keyword>
<dbReference type="AlphaFoldDB" id="A0A328UG46"/>
<dbReference type="SUPFAM" id="SSF52402">
    <property type="entry name" value="Adenine nucleotide alpha hydrolases-like"/>
    <property type="match status" value="1"/>
</dbReference>
<dbReference type="CDD" id="cd01994">
    <property type="entry name" value="AANH_PF0828-like"/>
    <property type="match status" value="1"/>
</dbReference>
<dbReference type="GO" id="GO:0017178">
    <property type="term" value="F:diphthine-ammonia ligase activity"/>
    <property type="evidence" value="ECO:0007669"/>
    <property type="project" value="UniProtKB-EC"/>
</dbReference>
<dbReference type="Gene3D" id="3.90.1490.10">
    <property type="entry name" value="putative n-type atp pyrophosphatase, domain 2"/>
    <property type="match status" value="1"/>
</dbReference>
<organism evidence="2 3">
    <name type="scientific">Hydrogeniiclostridium mannosilyticum</name>
    <dbReference type="NCBI Taxonomy" id="2764322"/>
    <lineage>
        <taxon>Bacteria</taxon>
        <taxon>Bacillati</taxon>
        <taxon>Bacillota</taxon>
        <taxon>Clostridia</taxon>
        <taxon>Eubacteriales</taxon>
        <taxon>Acutalibacteraceae</taxon>
        <taxon>Hydrogeniiclostridium</taxon>
    </lineage>
</organism>
<dbReference type="PANTHER" id="PTHR12196">
    <property type="entry name" value="DOMAIN OF UNKNOWN FUNCTION 71 DUF71 -CONTAINING PROTEIN"/>
    <property type="match status" value="1"/>
</dbReference>
<dbReference type="PANTHER" id="PTHR12196:SF2">
    <property type="entry name" value="DIPHTHINE--AMMONIA LIGASE"/>
    <property type="match status" value="1"/>
</dbReference>
<evidence type="ECO:0000259" key="1">
    <source>
        <dbReference type="Pfam" id="PF01902"/>
    </source>
</evidence>
<protein>
    <submittedName>
        <fullName evidence="2">Diphthine--ammonia ligase</fullName>
        <ecNumber evidence="2">6.3.1.14</ecNumber>
    </submittedName>
</protein>
<sequence>MNFVISYSGGKDSVLSLHKMLEGGHTPMGLLVMVNQEQQRSWFHGVDLELLRQIAASLEIPLLPCESGGEDYHTRMEETLRAAKAQGAEACVFGDIDIEDHREWCRARCDAAGLQCIHPLWQRDRLDNTNEIIALGYQCVIKCVRNKDLPQSFLGRILDAELVAEMAKRGLDVCGENGEYHTVAVGGPVFHRPVAYECKEILDFGNISAINICAAKR</sequence>
<accession>A0A328UG46</accession>
<dbReference type="GO" id="GO:0017183">
    <property type="term" value="P:protein histidyl modification to diphthamide"/>
    <property type="evidence" value="ECO:0007669"/>
    <property type="project" value="TreeGrafter"/>
</dbReference>
<feature type="domain" description="Diphthamide synthase" evidence="1">
    <location>
        <begin position="2"/>
        <end position="197"/>
    </location>
</feature>
<evidence type="ECO:0000313" key="2">
    <source>
        <dbReference type="EMBL" id="RAQ22802.1"/>
    </source>
</evidence>
<dbReference type="Proteomes" id="UP000249377">
    <property type="component" value="Unassembled WGS sequence"/>
</dbReference>
<evidence type="ECO:0000313" key="3">
    <source>
        <dbReference type="Proteomes" id="UP000249377"/>
    </source>
</evidence>
<reference evidence="2 3" key="1">
    <citation type="submission" date="2018-06" db="EMBL/GenBank/DDBJ databases">
        <title>Noncontiguous genome sequence of Ruminococcaceae bacterium ASD2818.</title>
        <authorList>
            <person name="Chaplin A.V."/>
            <person name="Sokolova S.R."/>
            <person name="Kochetkova T.O."/>
            <person name="Goltsov A.Y."/>
            <person name="Trofimov D.Y."/>
            <person name="Efimov B.A."/>
        </authorList>
    </citation>
    <scope>NUCLEOTIDE SEQUENCE [LARGE SCALE GENOMIC DNA]</scope>
    <source>
        <strain evidence="2 3">ASD2818</strain>
    </source>
</reference>
<dbReference type="EC" id="6.3.1.14" evidence="2"/>
<gene>
    <name evidence="2" type="ORF">DPQ25_11490</name>
</gene>
<name>A0A328UG46_9FIRM</name>
<dbReference type="InterPro" id="IPR030662">
    <property type="entry name" value="DPH6/MJ0570"/>
</dbReference>
<dbReference type="NCBIfam" id="TIGR00290">
    <property type="entry name" value="MJ0570_dom"/>
    <property type="match status" value="1"/>
</dbReference>
<dbReference type="InterPro" id="IPR014729">
    <property type="entry name" value="Rossmann-like_a/b/a_fold"/>
</dbReference>
<dbReference type="Gene3D" id="3.40.50.620">
    <property type="entry name" value="HUPs"/>
    <property type="match status" value="1"/>
</dbReference>